<reference evidence="1 2" key="1">
    <citation type="submission" date="2019-04" db="EMBL/GenBank/DDBJ databases">
        <title>Isachenkonia alkalipeptolytica gen. nov. sp. nov. a new anaerobic, alkiliphilic organothrophic bacterium capable to reduce synthesized ferrihydrite isolated from a soda lake.</title>
        <authorList>
            <person name="Toshchakov S.V."/>
            <person name="Zavarzina D.G."/>
            <person name="Zhilina T.N."/>
            <person name="Kostrikina N.A."/>
            <person name="Kublanov I.V."/>
        </authorList>
    </citation>
    <scope>NUCLEOTIDE SEQUENCE [LARGE SCALE GENOMIC DNA]</scope>
    <source>
        <strain evidence="1 2">Z-1701</strain>
    </source>
</reference>
<evidence type="ECO:0000313" key="1">
    <source>
        <dbReference type="EMBL" id="NBG87230.1"/>
    </source>
</evidence>
<keyword evidence="2" id="KW-1185">Reference proteome</keyword>
<comment type="caution">
    <text evidence="1">The sequence shown here is derived from an EMBL/GenBank/DDBJ whole genome shotgun (WGS) entry which is preliminary data.</text>
</comment>
<name>A0AA43XJV9_9CLOT</name>
<dbReference type="EMBL" id="SUMG01000001">
    <property type="protein sequence ID" value="NBG87230.1"/>
    <property type="molecule type" value="Genomic_DNA"/>
</dbReference>
<organism evidence="1 2">
    <name type="scientific">Isachenkonia alkalipeptolytica</name>
    <dbReference type="NCBI Taxonomy" id="2565777"/>
    <lineage>
        <taxon>Bacteria</taxon>
        <taxon>Bacillati</taxon>
        <taxon>Bacillota</taxon>
        <taxon>Clostridia</taxon>
        <taxon>Eubacteriales</taxon>
        <taxon>Clostridiaceae</taxon>
        <taxon>Isachenkonia</taxon>
    </lineage>
</organism>
<proteinExistence type="predicted"/>
<protein>
    <submittedName>
        <fullName evidence="1">Uncharacterized protein</fullName>
    </submittedName>
</protein>
<accession>A0AA43XJV9</accession>
<sequence>MIEVLYDNPDLLLNISTYFKNYNRNISRRVFEEILSHLKDQEINQNINAYMMDAIVNQLNEREHIILQEFVIERWSRRGKHPLNPSYRMSIINYLLKRQYFNYEAIKDIIEGENEWIVRKSLIQNVNKDFIGEPSFTVLARKLLSSENVDEAITSAHEIIINKYSLSKPYNDINHIAQKVLKNGGIINRAASQPSMIHEKLLFICNGKSTRYTLLKKDWKKMLKDNHDSAESIIIRAYGYVQSDITAFVNILDTFNDLLMDRLFQHDPSIGKYVLGKPGSVLSSKSSRFGKKYPDFFKLCNEIHNKRLESDLSHPMVKATGNPTKRIKYAYINTVRKTMYAGYNELLNKW</sequence>
<evidence type="ECO:0000313" key="2">
    <source>
        <dbReference type="Proteomes" id="UP000449710"/>
    </source>
</evidence>
<dbReference type="AlphaFoldDB" id="A0AA43XJV9"/>
<dbReference type="RefSeq" id="WP_160718521.1">
    <property type="nucleotide sequence ID" value="NZ_SUMG01000001.1"/>
</dbReference>
<dbReference type="Proteomes" id="UP000449710">
    <property type="component" value="Unassembled WGS sequence"/>
</dbReference>
<gene>
    <name evidence="1" type="ORF">ISALK_01825</name>
</gene>